<organism evidence="3 4">
    <name type="scientific">Acinetobacter calcoaceticus</name>
    <dbReference type="NCBI Taxonomy" id="471"/>
    <lineage>
        <taxon>Bacteria</taxon>
        <taxon>Pseudomonadati</taxon>
        <taxon>Pseudomonadota</taxon>
        <taxon>Gammaproteobacteria</taxon>
        <taxon>Moraxellales</taxon>
        <taxon>Moraxellaceae</taxon>
        <taxon>Acinetobacter</taxon>
        <taxon>Acinetobacter calcoaceticus/baumannii complex</taxon>
    </lineage>
</organism>
<name>A0A4R1XSY4_ACICA</name>
<dbReference type="InterPro" id="IPR036188">
    <property type="entry name" value="FAD/NAD-bd_sf"/>
</dbReference>
<dbReference type="Proteomes" id="UP000294963">
    <property type="component" value="Unassembled WGS sequence"/>
</dbReference>
<dbReference type="AlphaFoldDB" id="A0A4R1XSY4"/>
<dbReference type="InterPro" id="IPR002938">
    <property type="entry name" value="FAD-bd"/>
</dbReference>
<keyword evidence="4" id="KW-1185">Reference proteome</keyword>
<dbReference type="PANTHER" id="PTHR43476">
    <property type="entry name" value="3-(3-HYDROXY-PHENYL)PROPIONATE/3-HYDROXYCINNAMIC ACID HYDROXYLASE"/>
    <property type="match status" value="1"/>
</dbReference>
<dbReference type="SUPFAM" id="SSF51905">
    <property type="entry name" value="FAD/NAD(P)-binding domain"/>
    <property type="match status" value="1"/>
</dbReference>
<reference evidence="3 4" key="1">
    <citation type="submission" date="2019-03" db="EMBL/GenBank/DDBJ databases">
        <title>Genomic analyses of the natural microbiome of Caenorhabditis elegans.</title>
        <authorList>
            <person name="Samuel B."/>
        </authorList>
    </citation>
    <scope>NUCLEOTIDE SEQUENCE [LARGE SCALE GENOMIC DNA]</scope>
    <source>
        <strain evidence="3 4">JUb89</strain>
    </source>
</reference>
<dbReference type="InterPro" id="IPR050631">
    <property type="entry name" value="PheA/TfdB_FAD_monoxygenase"/>
</dbReference>
<dbReference type="Pfam" id="PF01494">
    <property type="entry name" value="FAD_binding_3"/>
    <property type="match status" value="1"/>
</dbReference>
<dbReference type="PANTHER" id="PTHR43476:SF3">
    <property type="entry name" value="FAD-BINDING MONOOXYGENASE"/>
    <property type="match status" value="1"/>
</dbReference>
<gene>
    <name evidence="3" type="ORF">EC844_10828</name>
</gene>
<dbReference type="GO" id="GO:0008688">
    <property type="term" value="F:3-(3-hydroxyphenyl)propionate hydroxylase activity"/>
    <property type="evidence" value="ECO:0007669"/>
    <property type="project" value="TreeGrafter"/>
</dbReference>
<dbReference type="PRINTS" id="PR00420">
    <property type="entry name" value="RNGMNOXGNASE"/>
</dbReference>
<feature type="domain" description="FAD-binding" evidence="2">
    <location>
        <begin position="6"/>
        <end position="346"/>
    </location>
</feature>
<dbReference type="GO" id="GO:0071949">
    <property type="term" value="F:FAD binding"/>
    <property type="evidence" value="ECO:0007669"/>
    <property type="project" value="InterPro"/>
</dbReference>
<dbReference type="GO" id="GO:0019622">
    <property type="term" value="P:3-(3-hydroxy)phenylpropionate catabolic process"/>
    <property type="evidence" value="ECO:0007669"/>
    <property type="project" value="TreeGrafter"/>
</dbReference>
<dbReference type="OrthoDB" id="8672648at2"/>
<keyword evidence="1" id="KW-0560">Oxidoreductase</keyword>
<evidence type="ECO:0000259" key="2">
    <source>
        <dbReference type="Pfam" id="PF01494"/>
    </source>
</evidence>
<evidence type="ECO:0000313" key="3">
    <source>
        <dbReference type="EMBL" id="TCM67514.1"/>
    </source>
</evidence>
<comment type="caution">
    <text evidence="3">The sequence shown here is derived from an EMBL/GenBank/DDBJ whole genome shotgun (WGS) entry which is preliminary data.</text>
</comment>
<dbReference type="EMBL" id="SLVJ01000008">
    <property type="protein sequence ID" value="TCM67514.1"/>
    <property type="molecule type" value="Genomic_DNA"/>
</dbReference>
<evidence type="ECO:0000256" key="1">
    <source>
        <dbReference type="ARBA" id="ARBA00023002"/>
    </source>
</evidence>
<dbReference type="NCBIfam" id="NF004829">
    <property type="entry name" value="PRK06183.1-3"/>
    <property type="match status" value="1"/>
</dbReference>
<dbReference type="Gene3D" id="3.50.50.60">
    <property type="entry name" value="FAD/NAD(P)-binding domain"/>
    <property type="match status" value="1"/>
</dbReference>
<accession>A0A4R1XSY4</accession>
<dbReference type="Gene3D" id="3.30.70.2450">
    <property type="match status" value="1"/>
</dbReference>
<proteinExistence type="predicted"/>
<protein>
    <submittedName>
        <fullName evidence="3">3-(3-hydroxy-phenyl)propionate hydroxylase</fullName>
    </submittedName>
</protein>
<sequence>MNKDKKYDVAIVGYGPTGVTLANLLIKLKLNVLVIEREEAILQLPRAIRFDAECMRVFQSIGITEQLLKQVAPGPGMKFQDAKGKEMFRWERPIEVGLHQWSSAYRVHQPDLEAVLRHQIHDHELLDLKLGHEVYKVEEHADDCTIYFEGIAQETLHQATARYVIGCDGAHSIVRRLINTTYDDLGLSSQWLVVDFILTDEQKDLGDYSIQFCDPRRPISYIKGTGQRRRFEIMVMPEDNPKQLASTASIWNLLEQYIKPADAQIERSAIYTFDALLAKRYCRRRLIIAGDAAHQTPPFMGQGMAAGIHDAANLAWKLHQAIVHQHDHLIKSYHTERHAHVKEFIQGAVQFGNIIQNYSQDAEYQQQLDRLTQFRTPTPRLGYGFYQSRDDIGGQLSPQFILQDGELSDDVVGYHFVLFIKPVFYRLVHELNLHLIENLKIIITDCLESMAWIQENQAIAILVRPDRYVFGQAKSAETLEQLIKSASLNNLVAQ</sequence>
<evidence type="ECO:0000313" key="4">
    <source>
        <dbReference type="Proteomes" id="UP000294963"/>
    </source>
</evidence>